<sequence length="114" mass="13251">MASSLSWLDYSEHERRQVLDIVELFRDRQTLDELGIGTVRDAFAELLFPGTSTIQTRAKYFLFIPWIYGDLERRRVPSHEIAARARREAMRLMYAPMRSADTDGAWADVLETGR</sequence>
<dbReference type="AlphaFoldDB" id="D1C8U5"/>
<evidence type="ECO:0000313" key="2">
    <source>
        <dbReference type="Proteomes" id="UP000002027"/>
    </source>
</evidence>
<name>D1C8U5_SPHTD</name>
<evidence type="ECO:0000313" key="1">
    <source>
        <dbReference type="EMBL" id="ACZ40238.1"/>
    </source>
</evidence>
<protein>
    <submittedName>
        <fullName evidence="1">Uncharacterized protein</fullName>
    </submittedName>
</protein>
<organism evidence="1 2">
    <name type="scientific">Sphaerobacter thermophilus (strain ATCC 49802 / DSM 20745 / KCCM 41009 / NCIMB 13125 / S 6022)</name>
    <dbReference type="NCBI Taxonomy" id="479434"/>
    <lineage>
        <taxon>Bacteria</taxon>
        <taxon>Pseudomonadati</taxon>
        <taxon>Thermomicrobiota</taxon>
        <taxon>Thermomicrobia</taxon>
        <taxon>Sphaerobacterales</taxon>
        <taxon>Sphaerobacterineae</taxon>
        <taxon>Sphaerobacteraceae</taxon>
        <taxon>Sphaerobacter</taxon>
    </lineage>
</organism>
<dbReference type="InParanoid" id="D1C8U5"/>
<keyword evidence="2" id="KW-1185">Reference proteome</keyword>
<reference evidence="1 2" key="2">
    <citation type="journal article" date="2010" name="Stand. Genomic Sci.">
        <title>Complete genome sequence of Desulfohalobium retbaense type strain (HR(100)).</title>
        <authorList>
            <person name="Spring S."/>
            <person name="Nolan M."/>
            <person name="Lapidus A."/>
            <person name="Glavina Del Rio T."/>
            <person name="Copeland A."/>
            <person name="Tice H."/>
            <person name="Cheng J.F."/>
            <person name="Lucas S."/>
            <person name="Land M."/>
            <person name="Chen F."/>
            <person name="Bruce D."/>
            <person name="Goodwin L."/>
            <person name="Pitluck S."/>
            <person name="Ivanova N."/>
            <person name="Mavromatis K."/>
            <person name="Mikhailova N."/>
            <person name="Pati A."/>
            <person name="Chen A."/>
            <person name="Palaniappan K."/>
            <person name="Hauser L."/>
            <person name="Chang Y.J."/>
            <person name="Jeffries C.D."/>
            <person name="Munk C."/>
            <person name="Kiss H."/>
            <person name="Chain P."/>
            <person name="Han C."/>
            <person name="Brettin T."/>
            <person name="Detter J.C."/>
            <person name="Schuler E."/>
            <person name="Goker M."/>
            <person name="Rohde M."/>
            <person name="Bristow J."/>
            <person name="Eisen J.A."/>
            <person name="Markowitz V."/>
            <person name="Hugenholtz P."/>
            <person name="Kyrpides N.C."/>
            <person name="Klenk H.P."/>
        </authorList>
    </citation>
    <scope>NUCLEOTIDE SEQUENCE [LARGE SCALE GENOMIC DNA]</scope>
    <source>
        <strain evidence="2">ATCC 49802 / DSM 20745 / S 6022</strain>
    </source>
</reference>
<dbReference type="InterPro" id="IPR045941">
    <property type="entry name" value="DUF6361"/>
</dbReference>
<dbReference type="EMBL" id="CP001824">
    <property type="protein sequence ID" value="ACZ40238.1"/>
    <property type="molecule type" value="Genomic_DNA"/>
</dbReference>
<reference evidence="2" key="1">
    <citation type="submission" date="2009-11" db="EMBL/GenBank/DDBJ databases">
        <title>The complete chromosome 2 of Sphaerobacter thermophilus DSM 20745.</title>
        <authorList>
            <person name="Lucas S."/>
            <person name="Copeland A."/>
            <person name="Lapidus A."/>
            <person name="Glavina del Rio T."/>
            <person name="Dalin E."/>
            <person name="Tice H."/>
            <person name="Bruce D."/>
            <person name="Goodwin L."/>
            <person name="Pitluck S."/>
            <person name="Kyrpides N."/>
            <person name="Mavromatis K."/>
            <person name="Ivanova N."/>
            <person name="Mikhailova N."/>
            <person name="LaButti K.M."/>
            <person name="Clum A."/>
            <person name="Sun H.I."/>
            <person name="Brettin T."/>
            <person name="Detter J.C."/>
            <person name="Han C."/>
            <person name="Larimer F."/>
            <person name="Land M."/>
            <person name="Hauser L."/>
            <person name="Markowitz V."/>
            <person name="Cheng J.F."/>
            <person name="Hugenholtz P."/>
            <person name="Woyke T."/>
            <person name="Wu D."/>
            <person name="Steenblock K."/>
            <person name="Schneider S."/>
            <person name="Pukall R."/>
            <person name="Goeker M."/>
            <person name="Klenk H.P."/>
            <person name="Eisen J.A."/>
        </authorList>
    </citation>
    <scope>NUCLEOTIDE SEQUENCE [LARGE SCALE GENOMIC DNA]</scope>
    <source>
        <strain evidence="2">ATCC 49802 / DSM 20745 / S 6022</strain>
    </source>
</reference>
<dbReference type="HOGENOM" id="CLU_2119572_0_0_0"/>
<gene>
    <name evidence="1" type="ordered locus">Sthe_2825</name>
</gene>
<dbReference type="OrthoDB" id="1825624at2"/>
<dbReference type="Proteomes" id="UP000002027">
    <property type="component" value="Chromosome 2"/>
</dbReference>
<dbReference type="eggNOG" id="ENOG502ZB6I">
    <property type="taxonomic scope" value="Bacteria"/>
</dbReference>
<dbReference type="RefSeq" id="WP_012873274.1">
    <property type="nucleotide sequence ID" value="NC_013524.1"/>
</dbReference>
<proteinExistence type="predicted"/>
<dbReference type="Pfam" id="PF19888">
    <property type="entry name" value="DUF6361"/>
    <property type="match status" value="1"/>
</dbReference>
<dbReference type="KEGG" id="sti:Sthe_2825"/>
<accession>D1C8U5</accession>